<evidence type="ECO:0000313" key="1">
    <source>
        <dbReference type="EMBL" id="POG70689.1"/>
    </source>
</evidence>
<keyword evidence="2" id="KW-1185">Reference proteome</keyword>
<reference evidence="1 2" key="2">
    <citation type="journal article" date="2018" name="New Phytol.">
        <title>High intraspecific genome diversity in the model arbuscular mycorrhizal symbiont Rhizophagus irregularis.</title>
        <authorList>
            <person name="Chen E.C.H."/>
            <person name="Morin E."/>
            <person name="Beaudet D."/>
            <person name="Noel J."/>
            <person name="Yildirir G."/>
            <person name="Ndikumana S."/>
            <person name="Charron P."/>
            <person name="St-Onge C."/>
            <person name="Giorgi J."/>
            <person name="Kruger M."/>
            <person name="Marton T."/>
            <person name="Ropars J."/>
            <person name="Grigoriev I.V."/>
            <person name="Hainaut M."/>
            <person name="Henrissat B."/>
            <person name="Roux C."/>
            <person name="Martin F."/>
            <person name="Corradi N."/>
        </authorList>
    </citation>
    <scope>NUCLEOTIDE SEQUENCE [LARGE SCALE GENOMIC DNA]</scope>
    <source>
        <strain evidence="1 2">DAOM 197198</strain>
    </source>
</reference>
<organism evidence="1 2">
    <name type="scientific">Rhizophagus irregularis (strain DAOM 181602 / DAOM 197198 / MUCL 43194)</name>
    <name type="common">Arbuscular mycorrhizal fungus</name>
    <name type="synonym">Glomus intraradices</name>
    <dbReference type="NCBI Taxonomy" id="747089"/>
    <lineage>
        <taxon>Eukaryota</taxon>
        <taxon>Fungi</taxon>
        <taxon>Fungi incertae sedis</taxon>
        <taxon>Mucoromycota</taxon>
        <taxon>Glomeromycotina</taxon>
        <taxon>Glomeromycetes</taxon>
        <taxon>Glomerales</taxon>
        <taxon>Glomeraceae</taxon>
        <taxon>Rhizophagus</taxon>
    </lineage>
</organism>
<dbReference type="EMBL" id="AUPC02000117">
    <property type="protein sequence ID" value="POG70689.1"/>
    <property type="molecule type" value="Genomic_DNA"/>
</dbReference>
<protein>
    <submittedName>
        <fullName evidence="1">Uncharacterized protein</fullName>
    </submittedName>
</protein>
<evidence type="ECO:0000313" key="2">
    <source>
        <dbReference type="Proteomes" id="UP000018888"/>
    </source>
</evidence>
<comment type="caution">
    <text evidence="1">The sequence shown here is derived from an EMBL/GenBank/DDBJ whole genome shotgun (WGS) entry which is preliminary data.</text>
</comment>
<reference evidence="1 2" key="1">
    <citation type="journal article" date="2013" name="Proc. Natl. Acad. Sci. U.S.A.">
        <title>Genome of an arbuscular mycorrhizal fungus provides insight into the oldest plant symbiosis.</title>
        <authorList>
            <person name="Tisserant E."/>
            <person name="Malbreil M."/>
            <person name="Kuo A."/>
            <person name="Kohler A."/>
            <person name="Symeonidi A."/>
            <person name="Balestrini R."/>
            <person name="Charron P."/>
            <person name="Duensing N."/>
            <person name="Frei Dit Frey N."/>
            <person name="Gianinazzi-Pearson V."/>
            <person name="Gilbert L.B."/>
            <person name="Handa Y."/>
            <person name="Herr J.R."/>
            <person name="Hijri M."/>
            <person name="Koul R."/>
            <person name="Kawaguchi M."/>
            <person name="Krajinski F."/>
            <person name="Lammers P.J."/>
            <person name="Masclaux F.G."/>
            <person name="Murat C."/>
            <person name="Morin E."/>
            <person name="Ndikumana S."/>
            <person name="Pagni M."/>
            <person name="Petitpierre D."/>
            <person name="Requena N."/>
            <person name="Rosikiewicz P."/>
            <person name="Riley R."/>
            <person name="Saito K."/>
            <person name="San Clemente H."/>
            <person name="Shapiro H."/>
            <person name="van Tuinen D."/>
            <person name="Becard G."/>
            <person name="Bonfante P."/>
            <person name="Paszkowski U."/>
            <person name="Shachar-Hill Y.Y."/>
            <person name="Tuskan G.A."/>
            <person name="Young P.W."/>
            <person name="Sanders I.R."/>
            <person name="Henrissat B."/>
            <person name="Rensing S.A."/>
            <person name="Grigoriev I.V."/>
            <person name="Corradi N."/>
            <person name="Roux C."/>
            <person name="Martin F."/>
        </authorList>
    </citation>
    <scope>NUCLEOTIDE SEQUENCE [LARGE SCALE GENOMIC DNA]</scope>
    <source>
        <strain evidence="1 2">DAOM 197198</strain>
    </source>
</reference>
<proteinExistence type="predicted"/>
<name>A0A2P4PZ84_RHIID</name>
<gene>
    <name evidence="1" type="ORF">GLOIN_2v1613740</name>
</gene>
<sequence>MQNFFHHQDFLLRDQEVFKLILLKRSLRKVFQNNAIHTKKYSISLRNAFLINTQQEIVICRKNLGEPCSEFRSGLLNWQKLVIYRIKLSTRTKFWNCSIIFRIIMRCYS</sequence>
<accession>A0A2P4PZ84</accession>
<dbReference type="AlphaFoldDB" id="A0A2P4PZ84"/>
<dbReference type="Proteomes" id="UP000018888">
    <property type="component" value="Unassembled WGS sequence"/>
</dbReference>